<dbReference type="EMBL" id="LN899820">
    <property type="protein sequence ID" value="CUV58664.1"/>
    <property type="molecule type" value="Genomic_DNA"/>
</dbReference>
<dbReference type="InterPro" id="IPR021322">
    <property type="entry name" value="DUF2924"/>
</dbReference>
<dbReference type="Pfam" id="PF11149">
    <property type="entry name" value="DUF2924"/>
    <property type="match status" value="1"/>
</dbReference>
<dbReference type="AlphaFoldDB" id="A0A0S4X3T0"/>
<name>A0A0S4X3T0_RALSL</name>
<accession>A0A0S4X3T0</accession>
<gene>
    <name evidence="1" type="ORF">RUN215_v1_3120001</name>
</gene>
<organism evidence="1">
    <name type="scientific">Ralstonia solanacearum</name>
    <name type="common">Pseudomonas solanacearum</name>
    <dbReference type="NCBI Taxonomy" id="305"/>
    <lineage>
        <taxon>Bacteria</taxon>
        <taxon>Pseudomonadati</taxon>
        <taxon>Pseudomonadota</taxon>
        <taxon>Betaproteobacteria</taxon>
        <taxon>Burkholderiales</taxon>
        <taxon>Burkholderiaceae</taxon>
        <taxon>Ralstonia</taxon>
        <taxon>Ralstonia solanacearum species complex</taxon>
    </lineage>
</organism>
<reference evidence="1" key="1">
    <citation type="submission" date="2015-10" db="EMBL/GenBank/DDBJ databases">
        <authorList>
            <person name="Gilbert D.G."/>
        </authorList>
    </citation>
    <scope>NUCLEOTIDE SEQUENCE</scope>
    <source>
        <strain evidence="1">Phyl III-seqv23</strain>
    </source>
</reference>
<evidence type="ECO:0000313" key="1">
    <source>
        <dbReference type="EMBL" id="CUV58664.1"/>
    </source>
</evidence>
<proteinExistence type="predicted"/>
<sequence>MLTRDFMGQTHRVVALPNGQFEYNGKPYSSLTAIACEIAVRLL</sequence>
<protein>
    <submittedName>
        <fullName evidence="1">Bacteriophage related protein</fullName>
    </submittedName>
</protein>